<evidence type="ECO:0000313" key="3">
    <source>
        <dbReference type="Proteomes" id="UP000559027"/>
    </source>
</evidence>
<dbReference type="EMBL" id="JAACJO010000005">
    <property type="protein sequence ID" value="KAF5358134.1"/>
    <property type="molecule type" value="Genomic_DNA"/>
</dbReference>
<dbReference type="AlphaFoldDB" id="A0A8H5LIA3"/>
<evidence type="ECO:0000256" key="1">
    <source>
        <dbReference type="SAM" id="MobiDB-lite"/>
    </source>
</evidence>
<feature type="compositionally biased region" description="Basic residues" evidence="1">
    <location>
        <begin position="19"/>
        <end position="29"/>
    </location>
</feature>
<sequence length="576" mass="62238">MPPRSKPSAKTDSSQAKAVSHRRTTKRPRVYSDEDEGEGYELNQERRTSYNESYARGGAGGSSPPAQGERQKLSAHTASGSEDGEESDYEAQMRDYDGARREEEVPEDNAGYTGRDEAAYMEDDDGADGYAGGRLSKKRRASVSSPLTGSSWRDSSPPAASAPAQTSTAIPSSSGHAQPSARGRVRRPSMKARQMTSTATTKKSTTKGKHKAQSASSSKRKRKQGEESEDEEEYNDYEDEEVNVDEDEEEARLSDNYDDYEEEERPTRGKKGRGGGGKGSKTREKEKDMAPILKKAKLEGNPGAVSSTATTTTTATSTKRPRAKKATGEDTIVDIMDETGTPDPSSIGSPAATNATDGGKDDTPASSAPPAKKRKLPTIKKLKSTASLGGVGGSSGGTGTGPSTPSSGMATGSKPPGLPPPPPGGVAGNGVNILGIAEGSKPRPKTNATSDLDLSNPSLYAELFKNPGSNNSRTGLNRRAKEEERKKELDKMREEYKARFADESKKSFDLQGQAEKMARFEEVLRHRRSSALYPNFLAAKWREEWEREKRRAERRDYQPPSLPNGHVDNTKEEGEM</sequence>
<feature type="compositionally biased region" description="Acidic residues" evidence="1">
    <location>
        <begin position="227"/>
        <end position="264"/>
    </location>
</feature>
<feature type="region of interest" description="Disordered" evidence="1">
    <location>
        <begin position="548"/>
        <end position="576"/>
    </location>
</feature>
<feature type="compositionally biased region" description="Low complexity" evidence="1">
    <location>
        <begin position="155"/>
        <end position="174"/>
    </location>
</feature>
<dbReference type="OrthoDB" id="3362703at2759"/>
<feature type="compositionally biased region" description="Gly residues" evidence="1">
    <location>
        <begin position="389"/>
        <end position="400"/>
    </location>
</feature>
<feature type="compositionally biased region" description="Low complexity" evidence="1">
    <location>
        <begin position="306"/>
        <end position="318"/>
    </location>
</feature>
<reference evidence="2 3" key="1">
    <citation type="journal article" date="2020" name="ISME J.">
        <title>Uncovering the hidden diversity of litter-decomposition mechanisms in mushroom-forming fungi.</title>
        <authorList>
            <person name="Floudas D."/>
            <person name="Bentzer J."/>
            <person name="Ahren D."/>
            <person name="Johansson T."/>
            <person name="Persson P."/>
            <person name="Tunlid A."/>
        </authorList>
    </citation>
    <scope>NUCLEOTIDE SEQUENCE [LARGE SCALE GENOMIC DNA]</scope>
    <source>
        <strain evidence="2 3">CBS 146.42</strain>
    </source>
</reference>
<feature type="compositionally biased region" description="Basic and acidic residues" evidence="1">
    <location>
        <begin position="548"/>
        <end position="557"/>
    </location>
</feature>
<feature type="region of interest" description="Disordered" evidence="1">
    <location>
        <begin position="1"/>
        <end position="490"/>
    </location>
</feature>
<accession>A0A8H5LIA3</accession>
<feature type="compositionally biased region" description="Polar residues" evidence="1">
    <location>
        <begin position="342"/>
        <end position="356"/>
    </location>
</feature>
<dbReference type="Proteomes" id="UP000559027">
    <property type="component" value="Unassembled WGS sequence"/>
</dbReference>
<protein>
    <submittedName>
        <fullName evidence="2">Uncharacterized protein</fullName>
    </submittedName>
</protein>
<gene>
    <name evidence="2" type="ORF">D9756_001574</name>
</gene>
<keyword evidence="3" id="KW-1185">Reference proteome</keyword>
<feature type="compositionally biased region" description="Basic and acidic residues" evidence="1">
    <location>
        <begin position="91"/>
        <end position="103"/>
    </location>
</feature>
<feature type="compositionally biased region" description="Low complexity" evidence="1">
    <location>
        <begin position="401"/>
        <end position="415"/>
    </location>
</feature>
<feature type="compositionally biased region" description="Polar residues" evidence="1">
    <location>
        <begin position="8"/>
        <end position="17"/>
    </location>
</feature>
<feature type="compositionally biased region" description="Polar residues" evidence="1">
    <location>
        <begin position="446"/>
        <end position="458"/>
    </location>
</feature>
<organism evidence="2 3">
    <name type="scientific">Leucocoprinus leucothites</name>
    <dbReference type="NCBI Taxonomy" id="201217"/>
    <lineage>
        <taxon>Eukaryota</taxon>
        <taxon>Fungi</taxon>
        <taxon>Dikarya</taxon>
        <taxon>Basidiomycota</taxon>
        <taxon>Agaricomycotina</taxon>
        <taxon>Agaricomycetes</taxon>
        <taxon>Agaricomycetidae</taxon>
        <taxon>Agaricales</taxon>
        <taxon>Agaricineae</taxon>
        <taxon>Agaricaceae</taxon>
        <taxon>Leucocoprinus</taxon>
    </lineage>
</organism>
<feature type="compositionally biased region" description="Polar residues" evidence="1">
    <location>
        <begin position="142"/>
        <end position="154"/>
    </location>
</feature>
<name>A0A8H5LIA3_9AGAR</name>
<proteinExistence type="predicted"/>
<comment type="caution">
    <text evidence="2">The sequence shown here is derived from an EMBL/GenBank/DDBJ whole genome shotgun (WGS) entry which is preliminary data.</text>
</comment>
<feature type="compositionally biased region" description="Basic residues" evidence="1">
    <location>
        <begin position="204"/>
        <end position="223"/>
    </location>
</feature>
<evidence type="ECO:0000313" key="2">
    <source>
        <dbReference type="EMBL" id="KAF5358134.1"/>
    </source>
</evidence>
<feature type="compositionally biased region" description="Basic residues" evidence="1">
    <location>
        <begin position="371"/>
        <end position="383"/>
    </location>
</feature>
<feature type="compositionally biased region" description="Basic and acidic residues" evidence="1">
    <location>
        <begin position="479"/>
        <end position="490"/>
    </location>
</feature>